<evidence type="ECO:0000256" key="1">
    <source>
        <dbReference type="SAM" id="SignalP"/>
    </source>
</evidence>
<dbReference type="Proteomes" id="UP000298652">
    <property type="component" value="Chromosome 7"/>
</dbReference>
<organism evidence="2 3">
    <name type="scientific">Setaria viridis</name>
    <name type="common">Green bristlegrass</name>
    <name type="synonym">Setaria italica subsp. viridis</name>
    <dbReference type="NCBI Taxonomy" id="4556"/>
    <lineage>
        <taxon>Eukaryota</taxon>
        <taxon>Viridiplantae</taxon>
        <taxon>Streptophyta</taxon>
        <taxon>Embryophyta</taxon>
        <taxon>Tracheophyta</taxon>
        <taxon>Spermatophyta</taxon>
        <taxon>Magnoliopsida</taxon>
        <taxon>Liliopsida</taxon>
        <taxon>Poales</taxon>
        <taxon>Poaceae</taxon>
        <taxon>PACMAD clade</taxon>
        <taxon>Panicoideae</taxon>
        <taxon>Panicodae</taxon>
        <taxon>Paniceae</taxon>
        <taxon>Cenchrinae</taxon>
        <taxon>Setaria</taxon>
    </lineage>
</organism>
<evidence type="ECO:0000313" key="3">
    <source>
        <dbReference type="Proteomes" id="UP000298652"/>
    </source>
</evidence>
<evidence type="ECO:0000313" key="2">
    <source>
        <dbReference type="EMBL" id="TKW04049.1"/>
    </source>
</evidence>
<dbReference type="Gramene" id="TKW04049">
    <property type="protein sequence ID" value="TKW04049"/>
    <property type="gene ID" value="SEVIR_7G084350v2"/>
</dbReference>
<gene>
    <name evidence="2" type="ORF">SEVIR_7G084350v2</name>
</gene>
<proteinExistence type="predicted"/>
<evidence type="ECO:0008006" key="4">
    <source>
        <dbReference type="Google" id="ProtNLM"/>
    </source>
</evidence>
<name>A0A4U6TTH0_SETVI</name>
<protein>
    <recommendedName>
        <fullName evidence="4">Ubiquitin-like protease family profile domain-containing protein</fullName>
    </recommendedName>
</protein>
<sequence length="75" mass="8606">MHFPNCSLLALLAGRSLTQSPSVRKQFMGDHLTYAVPSCRCIFFPAIVNQRWFCYVWDLGENEVMVYDPSMLGDM</sequence>
<keyword evidence="1" id="KW-0732">Signal</keyword>
<accession>A0A4U6TTH0</accession>
<feature type="chain" id="PRO_5020700032" description="Ubiquitin-like protease family profile domain-containing protein" evidence="1">
    <location>
        <begin position="19"/>
        <end position="75"/>
    </location>
</feature>
<keyword evidence="3" id="KW-1185">Reference proteome</keyword>
<dbReference type="EMBL" id="CM016558">
    <property type="protein sequence ID" value="TKW04049.1"/>
    <property type="molecule type" value="Genomic_DNA"/>
</dbReference>
<dbReference type="AlphaFoldDB" id="A0A4U6TTH0"/>
<feature type="signal peptide" evidence="1">
    <location>
        <begin position="1"/>
        <end position="18"/>
    </location>
</feature>
<reference evidence="2" key="1">
    <citation type="submission" date="2019-03" db="EMBL/GenBank/DDBJ databases">
        <title>WGS assembly of Setaria viridis.</title>
        <authorList>
            <person name="Huang P."/>
            <person name="Jenkins J."/>
            <person name="Grimwood J."/>
            <person name="Barry K."/>
            <person name="Healey A."/>
            <person name="Mamidi S."/>
            <person name="Sreedasyam A."/>
            <person name="Shu S."/>
            <person name="Feldman M."/>
            <person name="Wu J."/>
            <person name="Yu Y."/>
            <person name="Chen C."/>
            <person name="Johnson J."/>
            <person name="Rokhsar D."/>
            <person name="Baxter I."/>
            <person name="Schmutz J."/>
            <person name="Brutnell T."/>
            <person name="Kellogg E."/>
        </authorList>
    </citation>
    <scope>NUCLEOTIDE SEQUENCE [LARGE SCALE GENOMIC DNA]</scope>
</reference>